<dbReference type="OMA" id="QCKYGYW"/>
<dbReference type="RefSeq" id="XP_009043722.1">
    <property type="nucleotide sequence ID" value="XM_009045474.1"/>
</dbReference>
<dbReference type="KEGG" id="lgi:LOTGIDRAFT_102400"/>
<keyword evidence="2" id="KW-0732">Signal</keyword>
<dbReference type="CDD" id="cd14752">
    <property type="entry name" value="GH31_N"/>
    <property type="match status" value="1"/>
</dbReference>
<name>V4BGX7_LOTGI</name>
<evidence type="ECO:0008006" key="11">
    <source>
        <dbReference type="Google" id="ProtNLM"/>
    </source>
</evidence>
<evidence type="ECO:0000256" key="3">
    <source>
        <dbReference type="ARBA" id="ARBA00022801"/>
    </source>
</evidence>
<dbReference type="InterPro" id="IPR011013">
    <property type="entry name" value="Gal_mutarotase_sf_dom"/>
</dbReference>
<evidence type="ECO:0000256" key="1">
    <source>
        <dbReference type="ARBA" id="ARBA00007806"/>
    </source>
</evidence>
<keyword evidence="4" id="KW-0325">Glycoprotein</keyword>
<dbReference type="SUPFAM" id="SSF51445">
    <property type="entry name" value="(Trans)glycosidases"/>
    <property type="match status" value="1"/>
</dbReference>
<evidence type="ECO:0000256" key="2">
    <source>
        <dbReference type="ARBA" id="ARBA00022729"/>
    </source>
</evidence>
<protein>
    <recommendedName>
        <fullName evidence="11">Glycoside hydrolase family 31 N-terminal domain-containing protein</fullName>
    </recommendedName>
</protein>
<sequence>RFDTGVGGLVFADQFLQISTKLPSTSIYGFGENLHHSFRHDLSFETWSMFSRDQPTKHLNHYGVHPFYVGMEDDGKAHGVLLLNSNAQDYSFTPLPMLTYRTIGGILDFYIFMGPTPENVIQQYTKAIGRPMMPPYWSLGFQLCRYGYDSLDNLKAAVDRTKAGDIPHDVQYADIDHYDNNKIFTVDQEKFGGLSEYFSQLRAEGMSTIIILDPCIVSNETNYQPYDDIRQISGSIMWPDNFNIPDGSADTDKAMFGYVWPQGKVVFPDYFKTETSKLWKKWIKDYHKKLVFDGLWIRPWNWPEKDKPYWSLKCGNNTWDDPPYRTTRLSDKTLCLVGRQGDRGQYSHYDVHSLYGWSQTMPTFDGLQEATGERGIVVTRSTFVGSGQHSGHWLGDNKSTWEDLRLSIIGMLEFNLFGIPYVGADICGYFEDTNVELCKRWMQLGAFYPYSRNHNGKGYIDQDPGALGEEVVIASREALRTRYQLLPYLYTLFHQAHVDGNTVVRPLHHEFPDDKKTYGIQEQFMWGRSLLISPILYPNQTKLKMYKPNGVWYDFYSKTAVSGPTTGLYKTLDISSDSKIPLHIRAGSILCLQDHARNTRESRKRPMRLLVALDVNNNITNGELFWDDGVSIDTYENGNYYKAEFEFKEV</sequence>
<dbReference type="SUPFAM" id="SSF51011">
    <property type="entry name" value="Glycosyl hydrolase domain"/>
    <property type="match status" value="1"/>
</dbReference>
<dbReference type="Proteomes" id="UP000030746">
    <property type="component" value="Unassembled WGS sequence"/>
</dbReference>
<feature type="domain" description="Glycosyl hydrolase family 31 C-terminal" evidence="8">
    <location>
        <begin position="500"/>
        <end position="590"/>
    </location>
</feature>
<dbReference type="FunFam" id="2.60.40.1180:FF:000001">
    <property type="entry name" value="Maltase-glucoamylase, intestinal"/>
    <property type="match status" value="1"/>
</dbReference>
<evidence type="ECO:0000313" key="9">
    <source>
        <dbReference type="EMBL" id="ESP05177.1"/>
    </source>
</evidence>
<dbReference type="InterPro" id="IPR013780">
    <property type="entry name" value="Glyco_hydro_b"/>
</dbReference>
<evidence type="ECO:0000259" key="8">
    <source>
        <dbReference type="Pfam" id="PF21365"/>
    </source>
</evidence>
<keyword evidence="10" id="KW-1185">Reference proteome</keyword>
<evidence type="ECO:0000256" key="5">
    <source>
        <dbReference type="ARBA" id="ARBA00023295"/>
    </source>
</evidence>
<dbReference type="Gene3D" id="2.60.40.1760">
    <property type="entry name" value="glycosyl hydrolase (family 31)"/>
    <property type="match status" value="1"/>
</dbReference>
<dbReference type="PANTHER" id="PTHR22762:SF133">
    <property type="entry name" value="P-TYPE DOMAIN-CONTAINING PROTEIN"/>
    <property type="match status" value="1"/>
</dbReference>
<keyword evidence="3 6" id="KW-0378">Hydrolase</keyword>
<accession>V4BGX7</accession>
<dbReference type="Pfam" id="PF21365">
    <property type="entry name" value="Glyco_hydro_31_3rd"/>
    <property type="match status" value="1"/>
</dbReference>
<comment type="similarity">
    <text evidence="1 6">Belongs to the glycosyl hydrolase 31 family.</text>
</comment>
<dbReference type="GeneID" id="20229606"/>
<dbReference type="GO" id="GO:0005975">
    <property type="term" value="P:carbohydrate metabolic process"/>
    <property type="evidence" value="ECO:0007669"/>
    <property type="project" value="InterPro"/>
</dbReference>
<evidence type="ECO:0000313" key="10">
    <source>
        <dbReference type="Proteomes" id="UP000030746"/>
    </source>
</evidence>
<proteinExistence type="inferred from homology"/>
<gene>
    <name evidence="9" type="ORF">LOTGIDRAFT_102400</name>
</gene>
<organism evidence="9 10">
    <name type="scientific">Lottia gigantea</name>
    <name type="common">Giant owl limpet</name>
    <dbReference type="NCBI Taxonomy" id="225164"/>
    <lineage>
        <taxon>Eukaryota</taxon>
        <taxon>Metazoa</taxon>
        <taxon>Spiralia</taxon>
        <taxon>Lophotrochozoa</taxon>
        <taxon>Mollusca</taxon>
        <taxon>Gastropoda</taxon>
        <taxon>Patellogastropoda</taxon>
        <taxon>Lottioidea</taxon>
        <taxon>Lottiidae</taxon>
        <taxon>Lottia</taxon>
    </lineage>
</organism>
<dbReference type="PANTHER" id="PTHR22762">
    <property type="entry name" value="ALPHA-GLUCOSIDASE"/>
    <property type="match status" value="1"/>
</dbReference>
<feature type="domain" description="Glycoside hydrolase family 31 TIM barrel" evidence="7">
    <location>
        <begin position="131"/>
        <end position="492"/>
    </location>
</feature>
<dbReference type="OrthoDB" id="1334205at2759"/>
<dbReference type="GO" id="GO:0004558">
    <property type="term" value="F:alpha-1,4-glucosidase activity"/>
    <property type="evidence" value="ECO:0007669"/>
    <property type="project" value="TreeGrafter"/>
</dbReference>
<dbReference type="Gene3D" id="2.60.40.1180">
    <property type="entry name" value="Golgi alpha-mannosidase II"/>
    <property type="match status" value="2"/>
</dbReference>
<dbReference type="AlphaFoldDB" id="V4BGX7"/>
<dbReference type="GO" id="GO:0030246">
    <property type="term" value="F:carbohydrate binding"/>
    <property type="evidence" value="ECO:0007669"/>
    <property type="project" value="InterPro"/>
</dbReference>
<dbReference type="Gene3D" id="3.20.20.80">
    <property type="entry name" value="Glycosidases"/>
    <property type="match status" value="1"/>
</dbReference>
<reference evidence="9 10" key="1">
    <citation type="journal article" date="2013" name="Nature">
        <title>Insights into bilaterian evolution from three spiralian genomes.</title>
        <authorList>
            <person name="Simakov O."/>
            <person name="Marletaz F."/>
            <person name="Cho S.J."/>
            <person name="Edsinger-Gonzales E."/>
            <person name="Havlak P."/>
            <person name="Hellsten U."/>
            <person name="Kuo D.H."/>
            <person name="Larsson T."/>
            <person name="Lv J."/>
            <person name="Arendt D."/>
            <person name="Savage R."/>
            <person name="Osoegawa K."/>
            <person name="de Jong P."/>
            <person name="Grimwood J."/>
            <person name="Chapman J.A."/>
            <person name="Shapiro H."/>
            <person name="Aerts A."/>
            <person name="Otillar R.P."/>
            <person name="Terry A.Y."/>
            <person name="Boore J.L."/>
            <person name="Grigoriev I.V."/>
            <person name="Lindberg D.R."/>
            <person name="Seaver E.C."/>
            <person name="Weisblat D.A."/>
            <person name="Putnam N.H."/>
            <person name="Rokhsar D.S."/>
        </authorList>
    </citation>
    <scope>NUCLEOTIDE SEQUENCE [LARGE SCALE GENOMIC DNA]</scope>
</reference>
<dbReference type="InterPro" id="IPR000322">
    <property type="entry name" value="Glyco_hydro_31_TIM"/>
</dbReference>
<feature type="non-terminal residue" evidence="9">
    <location>
        <position position="1"/>
    </location>
</feature>
<dbReference type="Pfam" id="PF01055">
    <property type="entry name" value="Glyco_hydro_31_2nd"/>
    <property type="match status" value="1"/>
</dbReference>
<dbReference type="InterPro" id="IPR017853">
    <property type="entry name" value="GH"/>
</dbReference>
<dbReference type="InterPro" id="IPR048395">
    <property type="entry name" value="Glyco_hydro_31_C"/>
</dbReference>
<dbReference type="PROSITE" id="PS00707">
    <property type="entry name" value="GLYCOSYL_HYDROL_F31_2"/>
    <property type="match status" value="1"/>
</dbReference>
<dbReference type="HOGENOM" id="CLU_000631_11_3_1"/>
<dbReference type="EMBL" id="KB199650">
    <property type="protein sequence ID" value="ESP05177.1"/>
    <property type="molecule type" value="Genomic_DNA"/>
</dbReference>
<evidence type="ECO:0000256" key="6">
    <source>
        <dbReference type="RuleBase" id="RU361185"/>
    </source>
</evidence>
<keyword evidence="5 6" id="KW-0326">Glycosidase</keyword>
<dbReference type="CTD" id="20229606"/>
<dbReference type="InterPro" id="IPR030459">
    <property type="entry name" value="Glyco_hydro_31_CS"/>
</dbReference>
<evidence type="ECO:0000259" key="7">
    <source>
        <dbReference type="Pfam" id="PF01055"/>
    </source>
</evidence>
<evidence type="ECO:0000256" key="4">
    <source>
        <dbReference type="ARBA" id="ARBA00023180"/>
    </source>
</evidence>
<dbReference type="CDD" id="cd06602">
    <property type="entry name" value="GH31_MGAM_SI_GAA"/>
    <property type="match status" value="1"/>
</dbReference>
<dbReference type="SUPFAM" id="SSF74650">
    <property type="entry name" value="Galactose mutarotase-like"/>
    <property type="match status" value="1"/>
</dbReference>